<dbReference type="SMART" id="SM00346">
    <property type="entry name" value="HTH_ICLR"/>
    <property type="match status" value="1"/>
</dbReference>
<dbReference type="SUPFAM" id="SSF46785">
    <property type="entry name" value="Winged helix' DNA-binding domain"/>
    <property type="match status" value="1"/>
</dbReference>
<dbReference type="InterPro" id="IPR036390">
    <property type="entry name" value="WH_DNA-bd_sf"/>
</dbReference>
<dbReference type="Pfam" id="PF09339">
    <property type="entry name" value="HTH_IclR"/>
    <property type="match status" value="1"/>
</dbReference>
<evidence type="ECO:0000256" key="2">
    <source>
        <dbReference type="ARBA" id="ARBA00023125"/>
    </source>
</evidence>
<name>A0AAC9HRE2_9PSEU</name>
<dbReference type="RefSeq" id="WP_069849926.1">
    <property type="nucleotide sequence ID" value="NZ_CP014859.1"/>
</dbReference>
<dbReference type="PANTHER" id="PTHR30136">
    <property type="entry name" value="HELIX-TURN-HELIX TRANSCRIPTIONAL REGULATOR, ICLR FAMILY"/>
    <property type="match status" value="1"/>
</dbReference>
<organism evidence="6 7">
    <name type="scientific">Actinoalloteichus hymeniacidonis</name>
    <dbReference type="NCBI Taxonomy" id="340345"/>
    <lineage>
        <taxon>Bacteria</taxon>
        <taxon>Bacillati</taxon>
        <taxon>Actinomycetota</taxon>
        <taxon>Actinomycetes</taxon>
        <taxon>Pseudonocardiales</taxon>
        <taxon>Pseudonocardiaceae</taxon>
        <taxon>Actinoalloteichus</taxon>
    </lineage>
</organism>
<dbReference type="GO" id="GO:0003677">
    <property type="term" value="F:DNA binding"/>
    <property type="evidence" value="ECO:0007669"/>
    <property type="project" value="UniProtKB-KW"/>
</dbReference>
<keyword evidence="2" id="KW-0238">DNA-binding</keyword>
<dbReference type="InterPro" id="IPR005471">
    <property type="entry name" value="Tscrpt_reg_IclR_N"/>
</dbReference>
<proteinExistence type="predicted"/>
<keyword evidence="7" id="KW-1185">Reference proteome</keyword>
<feature type="domain" description="IclR-ED" evidence="5">
    <location>
        <begin position="74"/>
        <end position="254"/>
    </location>
</feature>
<dbReference type="InterPro" id="IPR036388">
    <property type="entry name" value="WH-like_DNA-bd_sf"/>
</dbReference>
<protein>
    <submittedName>
        <fullName evidence="6">Transcriptional regulator, IclR family</fullName>
    </submittedName>
</protein>
<dbReference type="InterPro" id="IPR029016">
    <property type="entry name" value="GAF-like_dom_sf"/>
</dbReference>
<dbReference type="PROSITE" id="PS51077">
    <property type="entry name" value="HTH_ICLR"/>
    <property type="match status" value="1"/>
</dbReference>
<dbReference type="InterPro" id="IPR014757">
    <property type="entry name" value="Tscrpt_reg_IclR_C"/>
</dbReference>
<dbReference type="KEGG" id="ahm:TL08_15650"/>
<keyword evidence="1" id="KW-0805">Transcription regulation</keyword>
<evidence type="ECO:0000259" key="4">
    <source>
        <dbReference type="PROSITE" id="PS51077"/>
    </source>
</evidence>
<dbReference type="EMBL" id="CP014859">
    <property type="protein sequence ID" value="AOS63939.1"/>
    <property type="molecule type" value="Genomic_DNA"/>
</dbReference>
<dbReference type="Gene3D" id="3.30.450.40">
    <property type="match status" value="1"/>
</dbReference>
<dbReference type="SUPFAM" id="SSF55781">
    <property type="entry name" value="GAF domain-like"/>
    <property type="match status" value="1"/>
</dbReference>
<accession>A0AAC9HRE2</accession>
<dbReference type="PROSITE" id="PS51078">
    <property type="entry name" value="ICLR_ED"/>
    <property type="match status" value="1"/>
</dbReference>
<reference evidence="7" key="1">
    <citation type="submission" date="2016-03" db="EMBL/GenBank/DDBJ databases">
        <title>Complete genome sequence of the type strain Actinoalloteichus hymeniacidonis DSM 45092.</title>
        <authorList>
            <person name="Schaffert L."/>
            <person name="Albersmeier A."/>
            <person name="Winkler A."/>
            <person name="Kalinowski J."/>
            <person name="Zotchev S."/>
            <person name="Ruckert C."/>
        </authorList>
    </citation>
    <scope>NUCLEOTIDE SEQUENCE [LARGE SCALE GENOMIC DNA]</scope>
    <source>
        <strain evidence="7">HPA177(T) (DSM 45092(T))</strain>
    </source>
</reference>
<sequence length="261" mass="27832">MVDGESRSGQLRTVDRALVVLSAFTDERPERGVVELARELGLDKSQVQRMLATLAGRGFLTVRPDTRRYRLGPALLGLGRRAERSMGLDGSISTVLHTLAHTFAHSAVFNVPDGSQYRCAAAVDFPGPIRYSSAIGELYPGHGGASGHAIFAQLPTERVRELFPGRLAALTRSTIGTVDALLHRHAQVRDRGVAISEGEYHPQVMAVAAPVFVAGGVVGSIGIAGAAEQMRERVDEITTAVVAAAAELTSRYRPDGSVRTP</sequence>
<keyword evidence="3" id="KW-0804">Transcription</keyword>
<dbReference type="GO" id="GO:0045892">
    <property type="term" value="P:negative regulation of DNA-templated transcription"/>
    <property type="evidence" value="ECO:0007669"/>
    <property type="project" value="TreeGrafter"/>
</dbReference>
<dbReference type="InterPro" id="IPR050707">
    <property type="entry name" value="HTH_MetabolicPath_Reg"/>
</dbReference>
<evidence type="ECO:0000256" key="1">
    <source>
        <dbReference type="ARBA" id="ARBA00023015"/>
    </source>
</evidence>
<gene>
    <name evidence="6" type="ORF">TL08_15650</name>
</gene>
<evidence type="ECO:0000313" key="6">
    <source>
        <dbReference type="EMBL" id="AOS63939.1"/>
    </source>
</evidence>
<dbReference type="PANTHER" id="PTHR30136:SF24">
    <property type="entry name" value="HTH-TYPE TRANSCRIPTIONAL REPRESSOR ALLR"/>
    <property type="match status" value="1"/>
</dbReference>
<evidence type="ECO:0000256" key="3">
    <source>
        <dbReference type="ARBA" id="ARBA00023163"/>
    </source>
</evidence>
<dbReference type="Pfam" id="PF01614">
    <property type="entry name" value="IclR_C"/>
    <property type="match status" value="1"/>
</dbReference>
<feature type="domain" description="HTH iclR-type" evidence="4">
    <location>
        <begin position="11"/>
        <end position="73"/>
    </location>
</feature>
<dbReference type="GO" id="GO:0003700">
    <property type="term" value="F:DNA-binding transcription factor activity"/>
    <property type="evidence" value="ECO:0007669"/>
    <property type="project" value="TreeGrafter"/>
</dbReference>
<evidence type="ECO:0000313" key="7">
    <source>
        <dbReference type="Proteomes" id="UP000095210"/>
    </source>
</evidence>
<dbReference type="AlphaFoldDB" id="A0AAC9HRE2"/>
<evidence type="ECO:0000259" key="5">
    <source>
        <dbReference type="PROSITE" id="PS51078"/>
    </source>
</evidence>
<dbReference type="Proteomes" id="UP000095210">
    <property type="component" value="Chromosome"/>
</dbReference>
<dbReference type="Gene3D" id="1.10.10.10">
    <property type="entry name" value="Winged helix-like DNA-binding domain superfamily/Winged helix DNA-binding domain"/>
    <property type="match status" value="1"/>
</dbReference>